<dbReference type="GO" id="GO:0005886">
    <property type="term" value="C:plasma membrane"/>
    <property type="evidence" value="ECO:0007669"/>
    <property type="project" value="TreeGrafter"/>
</dbReference>
<feature type="transmembrane region" description="Helical" evidence="6">
    <location>
        <begin position="429"/>
        <end position="453"/>
    </location>
</feature>
<dbReference type="PRINTS" id="PR01036">
    <property type="entry name" value="TCRTETB"/>
</dbReference>
<feature type="transmembrane region" description="Helical" evidence="6">
    <location>
        <begin position="174"/>
        <end position="194"/>
    </location>
</feature>
<evidence type="ECO:0000256" key="3">
    <source>
        <dbReference type="ARBA" id="ARBA00022989"/>
    </source>
</evidence>
<dbReference type="AlphaFoldDB" id="A0AA39QYK4"/>
<dbReference type="InterPro" id="IPR011701">
    <property type="entry name" value="MFS"/>
</dbReference>
<proteinExistence type="predicted"/>
<accession>A0AA39QYK4</accession>
<keyword evidence="2 6" id="KW-0812">Transmembrane</keyword>
<evidence type="ECO:0000256" key="1">
    <source>
        <dbReference type="ARBA" id="ARBA00004141"/>
    </source>
</evidence>
<feature type="transmembrane region" description="Helical" evidence="6">
    <location>
        <begin position="232"/>
        <end position="251"/>
    </location>
</feature>
<feature type="transmembrane region" description="Helical" evidence="6">
    <location>
        <begin position="298"/>
        <end position="318"/>
    </location>
</feature>
<dbReference type="Proteomes" id="UP001166286">
    <property type="component" value="Unassembled WGS sequence"/>
</dbReference>
<sequence>MNDPSSTSPNMDFASEKAELSIGEPGHFSIPPAPPNVDAKKENSVNTAMAQEEHDPDTVDGSSNDASKFEPGYRFYLAFSSLAVLAMMVSLDGTSVSVALPIMARDLHGTAIEAFWTGTSFLLSSAIFQPPIAALSHIFGRMPALTFCVTCFLIGIIISGLAQDFTVMLVGRTIQGVGGGGVILLNDIIITDLVPMRLRGAYFGAIGGVWALGSMSGPVIGGALAYKATWRWLFWINIPFSAIGLVMVPAFMKLNLVPGSTAQKLKRVDWLGNAIFIAATTSLLIPMTWGGVQYPWSSWHTLVPLLIGVAGIVGFVIYEKCVAAEPTIRLSLLGSYNMAYSLFAALINALIVYGALYFLPLYFEAVRGYNPILSGVALFPATFIVAPVSIISGMIITKTGDFRGVTWLGWIATTLGCGVMILLDVETTNLQWVFLCLCTGIGLGFLYTSLALVNQAASDDSNMAFAISLFIFFRAMGQCLGVAICGVIFQNQMETRLLTIPSLASQAGEYSKDASSTVLTIKSLPDSDSKRLLVQAYADSLKIVWAVMCALSGVGMLGSIFIRKGILDRALNSEQALKQRSPRSGQDLENTNMKNHR</sequence>
<keyword evidence="3 6" id="KW-1133">Transmembrane helix</keyword>
<dbReference type="PROSITE" id="PS50850">
    <property type="entry name" value="MFS"/>
    <property type="match status" value="1"/>
</dbReference>
<organism evidence="8 9">
    <name type="scientific">Cladonia borealis</name>
    <dbReference type="NCBI Taxonomy" id="184061"/>
    <lineage>
        <taxon>Eukaryota</taxon>
        <taxon>Fungi</taxon>
        <taxon>Dikarya</taxon>
        <taxon>Ascomycota</taxon>
        <taxon>Pezizomycotina</taxon>
        <taxon>Lecanoromycetes</taxon>
        <taxon>OSLEUM clade</taxon>
        <taxon>Lecanoromycetidae</taxon>
        <taxon>Lecanorales</taxon>
        <taxon>Lecanorineae</taxon>
        <taxon>Cladoniaceae</taxon>
        <taxon>Cladonia</taxon>
    </lineage>
</organism>
<keyword evidence="9" id="KW-1185">Reference proteome</keyword>
<evidence type="ECO:0000313" key="8">
    <source>
        <dbReference type="EMBL" id="KAK0511627.1"/>
    </source>
</evidence>
<evidence type="ECO:0000256" key="4">
    <source>
        <dbReference type="ARBA" id="ARBA00023136"/>
    </source>
</evidence>
<feature type="transmembrane region" description="Helical" evidence="6">
    <location>
        <begin position="142"/>
        <end position="162"/>
    </location>
</feature>
<dbReference type="InterPro" id="IPR036259">
    <property type="entry name" value="MFS_trans_sf"/>
</dbReference>
<feature type="transmembrane region" description="Helical" evidence="6">
    <location>
        <begin position="339"/>
        <end position="360"/>
    </location>
</feature>
<evidence type="ECO:0000256" key="5">
    <source>
        <dbReference type="SAM" id="MobiDB-lite"/>
    </source>
</evidence>
<evidence type="ECO:0000256" key="2">
    <source>
        <dbReference type="ARBA" id="ARBA00022692"/>
    </source>
</evidence>
<feature type="transmembrane region" description="Helical" evidence="6">
    <location>
        <begin position="465"/>
        <end position="489"/>
    </location>
</feature>
<dbReference type="Gene3D" id="1.20.1250.20">
    <property type="entry name" value="MFS general substrate transporter like domains"/>
    <property type="match status" value="1"/>
</dbReference>
<feature type="region of interest" description="Disordered" evidence="5">
    <location>
        <begin position="577"/>
        <end position="597"/>
    </location>
</feature>
<feature type="transmembrane region" description="Helical" evidence="6">
    <location>
        <begin position="404"/>
        <end position="423"/>
    </location>
</feature>
<evidence type="ECO:0000256" key="6">
    <source>
        <dbReference type="SAM" id="Phobius"/>
    </source>
</evidence>
<feature type="transmembrane region" description="Helical" evidence="6">
    <location>
        <begin position="201"/>
        <end position="226"/>
    </location>
</feature>
<evidence type="ECO:0000313" key="9">
    <source>
        <dbReference type="Proteomes" id="UP001166286"/>
    </source>
</evidence>
<dbReference type="EMBL" id="JAFEKC020000013">
    <property type="protein sequence ID" value="KAK0511627.1"/>
    <property type="molecule type" value="Genomic_DNA"/>
</dbReference>
<feature type="transmembrane region" description="Helical" evidence="6">
    <location>
        <begin position="271"/>
        <end position="292"/>
    </location>
</feature>
<feature type="transmembrane region" description="Helical" evidence="6">
    <location>
        <begin position="372"/>
        <end position="397"/>
    </location>
</feature>
<reference evidence="8" key="1">
    <citation type="submission" date="2023-03" db="EMBL/GenBank/DDBJ databases">
        <title>Complete genome of Cladonia borealis.</title>
        <authorList>
            <person name="Park H."/>
        </authorList>
    </citation>
    <scope>NUCLEOTIDE SEQUENCE</scope>
    <source>
        <strain evidence="8">ANT050790</strain>
    </source>
</reference>
<keyword evidence="4 6" id="KW-0472">Membrane</keyword>
<feature type="transmembrane region" description="Helical" evidence="6">
    <location>
        <begin position="75"/>
        <end position="102"/>
    </location>
</feature>
<comment type="subcellular location">
    <subcellularLocation>
        <location evidence="1">Membrane</location>
        <topology evidence="1">Multi-pass membrane protein</topology>
    </subcellularLocation>
</comment>
<evidence type="ECO:0000259" key="7">
    <source>
        <dbReference type="PROSITE" id="PS50850"/>
    </source>
</evidence>
<dbReference type="InterPro" id="IPR020846">
    <property type="entry name" value="MFS_dom"/>
</dbReference>
<dbReference type="GO" id="GO:0022857">
    <property type="term" value="F:transmembrane transporter activity"/>
    <property type="evidence" value="ECO:0007669"/>
    <property type="project" value="InterPro"/>
</dbReference>
<dbReference type="Pfam" id="PF07690">
    <property type="entry name" value="MFS_1"/>
    <property type="match status" value="1"/>
</dbReference>
<dbReference type="SUPFAM" id="SSF103473">
    <property type="entry name" value="MFS general substrate transporter"/>
    <property type="match status" value="1"/>
</dbReference>
<dbReference type="PANTHER" id="PTHR23501:SF59">
    <property type="entry name" value="MAJOR FACILITATOR SUPERFAMILY (MFS) PROFILE DOMAIN-CONTAINING PROTEIN-RELATED"/>
    <property type="match status" value="1"/>
</dbReference>
<feature type="transmembrane region" description="Helical" evidence="6">
    <location>
        <begin position="114"/>
        <end position="135"/>
    </location>
</feature>
<feature type="domain" description="Major facilitator superfamily (MFS) profile" evidence="7">
    <location>
        <begin position="78"/>
        <end position="567"/>
    </location>
</feature>
<feature type="region of interest" description="Disordered" evidence="5">
    <location>
        <begin position="23"/>
        <end position="63"/>
    </location>
</feature>
<name>A0AA39QYK4_9LECA</name>
<dbReference type="PANTHER" id="PTHR23501">
    <property type="entry name" value="MAJOR FACILITATOR SUPERFAMILY"/>
    <property type="match status" value="1"/>
</dbReference>
<comment type="caution">
    <text evidence="8">The sequence shown here is derived from an EMBL/GenBank/DDBJ whole genome shotgun (WGS) entry which is preliminary data.</text>
</comment>
<gene>
    <name evidence="8" type="ORF">JMJ35_006200</name>
</gene>
<feature type="transmembrane region" description="Helical" evidence="6">
    <location>
        <begin position="543"/>
        <end position="562"/>
    </location>
</feature>
<dbReference type="Gene3D" id="1.20.1720.10">
    <property type="entry name" value="Multidrug resistance protein D"/>
    <property type="match status" value="1"/>
</dbReference>
<protein>
    <recommendedName>
        <fullName evidence="7">Major facilitator superfamily (MFS) profile domain-containing protein</fullName>
    </recommendedName>
</protein>